<proteinExistence type="predicted"/>
<organism evidence="1 2">
    <name type="scientific">Legionella geestiana</name>
    <dbReference type="NCBI Taxonomy" id="45065"/>
    <lineage>
        <taxon>Bacteria</taxon>
        <taxon>Pseudomonadati</taxon>
        <taxon>Pseudomonadota</taxon>
        <taxon>Gammaproteobacteria</taxon>
        <taxon>Legionellales</taxon>
        <taxon>Legionellaceae</taxon>
        <taxon>Legionella</taxon>
    </lineage>
</organism>
<name>A0A0W0U882_9GAMM</name>
<dbReference type="RefSeq" id="WP_028387104.1">
    <property type="nucleotide sequence ID" value="NZ_CAAAHN010000001.1"/>
</dbReference>
<sequence>MPYAFFNVKEPGKMVVQAINLLSFSISLYHCLAKHPDDVNHGEEGVNMAVSALNFFAAGNEHGAPLSLGLVFLNTFRAGSAFREMNAKHPDISQGAAVLNMINALTSIAGELAPRSPVVHRL</sequence>
<evidence type="ECO:0000313" key="1">
    <source>
        <dbReference type="EMBL" id="KTD04195.1"/>
    </source>
</evidence>
<dbReference type="AlphaFoldDB" id="A0A0W0U882"/>
<comment type="caution">
    <text evidence="1">The sequence shown here is derived from an EMBL/GenBank/DDBJ whole genome shotgun (WGS) entry which is preliminary data.</text>
</comment>
<evidence type="ECO:0000313" key="2">
    <source>
        <dbReference type="Proteomes" id="UP000054785"/>
    </source>
</evidence>
<dbReference type="STRING" id="45065.Lgee_0225"/>
<dbReference type="Proteomes" id="UP000054785">
    <property type="component" value="Unassembled WGS sequence"/>
</dbReference>
<protein>
    <submittedName>
        <fullName evidence="1">Uncharacterized protein</fullName>
    </submittedName>
</protein>
<dbReference type="EMBL" id="LNYC01000005">
    <property type="protein sequence ID" value="KTD04195.1"/>
    <property type="molecule type" value="Genomic_DNA"/>
</dbReference>
<reference evidence="1 2" key="1">
    <citation type="submission" date="2015-11" db="EMBL/GenBank/DDBJ databases">
        <title>Genomic analysis of 38 Legionella species identifies large and diverse effector repertoires.</title>
        <authorList>
            <person name="Burstein D."/>
            <person name="Amaro F."/>
            <person name="Zusman T."/>
            <person name="Lifshitz Z."/>
            <person name="Cohen O."/>
            <person name="Gilbert J.A."/>
            <person name="Pupko T."/>
            <person name="Shuman H.A."/>
            <person name="Segal G."/>
        </authorList>
    </citation>
    <scope>NUCLEOTIDE SEQUENCE [LARGE SCALE GENOMIC DNA]</scope>
    <source>
        <strain evidence="1 2">ATCC 49504</strain>
    </source>
</reference>
<gene>
    <name evidence="1" type="ORF">Lgee_0225</name>
</gene>
<keyword evidence="2" id="KW-1185">Reference proteome</keyword>
<accession>A0A0W0U882</accession>